<dbReference type="InterPro" id="IPR001128">
    <property type="entry name" value="Cyt_P450"/>
</dbReference>
<dbReference type="Proteomes" id="UP001364211">
    <property type="component" value="Unassembled WGS sequence"/>
</dbReference>
<dbReference type="PANTHER" id="PTHR46696">
    <property type="entry name" value="P450, PUTATIVE (EUROFUNG)-RELATED"/>
    <property type="match status" value="1"/>
</dbReference>
<keyword evidence="2" id="KW-0560">Oxidoreductase</keyword>
<keyword evidence="2" id="KW-0349">Heme</keyword>
<dbReference type="EMBL" id="JBBJUP010000001">
    <property type="protein sequence ID" value="MEJ8277412.1"/>
    <property type="molecule type" value="Genomic_DNA"/>
</dbReference>
<comment type="caution">
    <text evidence="3">The sequence shown here is derived from an EMBL/GenBank/DDBJ whole genome shotgun (WGS) entry which is preliminary data.</text>
</comment>
<name>A0ABU8T109_9PSEU</name>
<dbReference type="PANTHER" id="PTHR46696:SF4">
    <property type="entry name" value="BIOTIN BIOSYNTHESIS CYTOCHROME P450"/>
    <property type="match status" value="1"/>
</dbReference>
<keyword evidence="2" id="KW-0479">Metal-binding</keyword>
<dbReference type="CDD" id="cd20625">
    <property type="entry name" value="CYP164-like"/>
    <property type="match status" value="1"/>
</dbReference>
<gene>
    <name evidence="3" type="ORF">WJX68_00565</name>
</gene>
<dbReference type="PRINTS" id="PR00359">
    <property type="entry name" value="BP450"/>
</dbReference>
<evidence type="ECO:0000256" key="2">
    <source>
        <dbReference type="RuleBase" id="RU000461"/>
    </source>
</evidence>
<dbReference type="InterPro" id="IPR002397">
    <property type="entry name" value="Cyt_P450_B"/>
</dbReference>
<dbReference type="SUPFAM" id="SSF48264">
    <property type="entry name" value="Cytochrome P450"/>
    <property type="match status" value="1"/>
</dbReference>
<keyword evidence="2" id="KW-0503">Monooxygenase</keyword>
<dbReference type="InterPro" id="IPR017972">
    <property type="entry name" value="Cyt_P450_CS"/>
</dbReference>
<organism evidence="3 4">
    <name type="scientific">Pseudonocardia spirodelae</name>
    <dbReference type="NCBI Taxonomy" id="3133431"/>
    <lineage>
        <taxon>Bacteria</taxon>
        <taxon>Bacillati</taxon>
        <taxon>Actinomycetota</taxon>
        <taxon>Actinomycetes</taxon>
        <taxon>Pseudonocardiales</taxon>
        <taxon>Pseudonocardiaceae</taxon>
        <taxon>Pseudonocardia</taxon>
    </lineage>
</organism>
<dbReference type="PROSITE" id="PS00086">
    <property type="entry name" value="CYTOCHROME_P450"/>
    <property type="match status" value="1"/>
</dbReference>
<comment type="similarity">
    <text evidence="1 2">Belongs to the cytochrome P450 family.</text>
</comment>
<keyword evidence="2" id="KW-0408">Iron</keyword>
<dbReference type="InterPro" id="IPR036396">
    <property type="entry name" value="Cyt_P450_sf"/>
</dbReference>
<dbReference type="Pfam" id="PF00067">
    <property type="entry name" value="p450"/>
    <property type="match status" value="1"/>
</dbReference>
<evidence type="ECO:0000256" key="1">
    <source>
        <dbReference type="ARBA" id="ARBA00010617"/>
    </source>
</evidence>
<evidence type="ECO:0000313" key="3">
    <source>
        <dbReference type="EMBL" id="MEJ8277412.1"/>
    </source>
</evidence>
<keyword evidence="4" id="KW-1185">Reference proteome</keyword>
<dbReference type="Gene3D" id="1.10.630.10">
    <property type="entry name" value="Cytochrome P450"/>
    <property type="match status" value="1"/>
</dbReference>
<accession>A0ABU8T109</accession>
<protein>
    <submittedName>
        <fullName evidence="3">Cytochrome P450</fullName>
    </submittedName>
</protein>
<sequence length="446" mass="48937">MAASRGVRRWIRWLLRHGAVRREVSRQADKGDLGARMIINPDAVRDPYPAYEQIRAQGRMVRSALTWTTVDHEITTEVLRSPDFCVGLRMPENAPGLLRALLAAGGTWPLGPAEPPSLLSIDPPDHNRIRKLVARSFSAKAITGLRGRTEQVAAQLLDEMEARTGADRRADVIADYAALLPATVIAEMLGAPVEMREKFLEWGEGGAYSLDMGLDYATFRRSERDIDALTTWMTGHFERLRREPNDSILSSLVAAYDAEEGRLTQDELLSLAMLLLAAGFETTVNLIGNGTRLLLAHPGELARLQADRALWPNAVDEILRVDSPVQRTGRVAARDTEVCGFPVRRGALVLTHLGGANRDPAVFPDPARFDVGRAGADRHVAFSQGIHYCLGAALAKMEGEVGLRALFDRYPGLRADGPPELRGTRVLRGYRTLPVRLGEARVPVGA</sequence>
<proteinExistence type="inferred from homology"/>
<evidence type="ECO:0000313" key="4">
    <source>
        <dbReference type="Proteomes" id="UP001364211"/>
    </source>
</evidence>
<reference evidence="3 4" key="1">
    <citation type="submission" date="2024-03" db="EMBL/GenBank/DDBJ databases">
        <title>Draft genome sequence of Pseudonocardia sp. DW16-2.</title>
        <authorList>
            <person name="Duangmal K."/>
        </authorList>
    </citation>
    <scope>NUCLEOTIDE SEQUENCE [LARGE SCALE GENOMIC DNA]</scope>
    <source>
        <strain evidence="3 4">DW16-2</strain>
    </source>
</reference>
<dbReference type="RefSeq" id="WP_340285449.1">
    <property type="nucleotide sequence ID" value="NZ_JBBJUP010000001.1"/>
</dbReference>